<protein>
    <submittedName>
        <fullName evidence="1">Uncharacterized protein</fullName>
    </submittedName>
</protein>
<accession>A0ACB9EYG2</accession>
<organism evidence="1 2">
    <name type="scientific">Cichorium intybus</name>
    <name type="common">Chicory</name>
    <dbReference type="NCBI Taxonomy" id="13427"/>
    <lineage>
        <taxon>Eukaryota</taxon>
        <taxon>Viridiplantae</taxon>
        <taxon>Streptophyta</taxon>
        <taxon>Embryophyta</taxon>
        <taxon>Tracheophyta</taxon>
        <taxon>Spermatophyta</taxon>
        <taxon>Magnoliopsida</taxon>
        <taxon>eudicotyledons</taxon>
        <taxon>Gunneridae</taxon>
        <taxon>Pentapetalae</taxon>
        <taxon>asterids</taxon>
        <taxon>campanulids</taxon>
        <taxon>Asterales</taxon>
        <taxon>Asteraceae</taxon>
        <taxon>Cichorioideae</taxon>
        <taxon>Cichorieae</taxon>
        <taxon>Cichoriinae</taxon>
        <taxon>Cichorium</taxon>
    </lineage>
</organism>
<proteinExistence type="predicted"/>
<gene>
    <name evidence="1" type="ORF">L2E82_13880</name>
</gene>
<reference evidence="2" key="1">
    <citation type="journal article" date="2022" name="Mol. Ecol. Resour.">
        <title>The genomes of chicory, endive, great burdock and yacon provide insights into Asteraceae palaeo-polyploidization history and plant inulin production.</title>
        <authorList>
            <person name="Fan W."/>
            <person name="Wang S."/>
            <person name="Wang H."/>
            <person name="Wang A."/>
            <person name="Jiang F."/>
            <person name="Liu H."/>
            <person name="Zhao H."/>
            <person name="Xu D."/>
            <person name="Zhang Y."/>
        </authorList>
    </citation>
    <scope>NUCLEOTIDE SEQUENCE [LARGE SCALE GENOMIC DNA]</scope>
    <source>
        <strain evidence="2">cv. Punajuju</strain>
    </source>
</reference>
<evidence type="ECO:0000313" key="1">
    <source>
        <dbReference type="EMBL" id="KAI3763882.1"/>
    </source>
</evidence>
<dbReference type="EMBL" id="CM042011">
    <property type="protein sequence ID" value="KAI3763882.1"/>
    <property type="molecule type" value="Genomic_DNA"/>
</dbReference>
<reference evidence="1 2" key="2">
    <citation type="journal article" date="2022" name="Mol. Ecol. Resour.">
        <title>The genomes of chicory, endive, great burdock and yacon provide insights into Asteraceae paleo-polyploidization history and plant inulin production.</title>
        <authorList>
            <person name="Fan W."/>
            <person name="Wang S."/>
            <person name="Wang H."/>
            <person name="Wang A."/>
            <person name="Jiang F."/>
            <person name="Liu H."/>
            <person name="Zhao H."/>
            <person name="Xu D."/>
            <person name="Zhang Y."/>
        </authorList>
    </citation>
    <scope>NUCLEOTIDE SEQUENCE [LARGE SCALE GENOMIC DNA]</scope>
    <source>
        <strain evidence="2">cv. Punajuju</strain>
        <tissue evidence="1">Leaves</tissue>
    </source>
</reference>
<evidence type="ECO:0000313" key="2">
    <source>
        <dbReference type="Proteomes" id="UP001055811"/>
    </source>
</evidence>
<dbReference type="Proteomes" id="UP001055811">
    <property type="component" value="Linkage Group LG03"/>
</dbReference>
<name>A0ACB9EYG2_CICIN</name>
<comment type="caution">
    <text evidence="1">The sequence shown here is derived from an EMBL/GenBank/DDBJ whole genome shotgun (WGS) entry which is preliminary data.</text>
</comment>
<keyword evidence="2" id="KW-1185">Reference proteome</keyword>
<sequence length="81" mass="9177">MRMSVLVVMFVDESGRQRCSLASHLPGTNPFVRCVSLLNREEKIRAGRRFYLERFDSIFNVDTGKGGSKSQSSHGLKKFPI</sequence>